<feature type="region of interest" description="Disordered" evidence="10">
    <location>
        <begin position="210"/>
        <end position="276"/>
    </location>
</feature>
<comment type="function">
    <text evidence="1">VSG forms a coat on the surface of the parasite. The trypanosome evades the immune response of the host by expressing a series of antigenically distinct VSGs from an estimated 1000 VSG genes.</text>
</comment>
<dbReference type="GO" id="GO:0005886">
    <property type="term" value="C:plasma membrane"/>
    <property type="evidence" value="ECO:0007669"/>
    <property type="project" value="UniProtKB-SubCell"/>
</dbReference>
<keyword evidence="8" id="KW-0449">Lipoprotein</keyword>
<evidence type="ECO:0000313" key="13">
    <source>
        <dbReference type="EMBL" id="APD75657.1"/>
    </source>
</evidence>
<dbReference type="InterPro" id="IPR025932">
    <property type="entry name" value="Trypano_VSG_B_N_dom"/>
</dbReference>
<proteinExistence type="predicted"/>
<dbReference type="Pfam" id="PF10659">
    <property type="entry name" value="Trypan_glycop_C"/>
    <property type="match status" value="1"/>
</dbReference>
<evidence type="ECO:0000256" key="5">
    <source>
        <dbReference type="ARBA" id="ARBA00022729"/>
    </source>
</evidence>
<dbReference type="Pfam" id="PF13206">
    <property type="entry name" value="VSG_B"/>
    <property type="match status" value="1"/>
</dbReference>
<keyword evidence="6" id="KW-0472">Membrane</keyword>
<feature type="compositionally biased region" description="Basic and acidic residues" evidence="10">
    <location>
        <begin position="242"/>
        <end position="256"/>
    </location>
</feature>
<feature type="coiled-coil region" evidence="9">
    <location>
        <begin position="127"/>
        <end position="161"/>
    </location>
</feature>
<organism evidence="13">
    <name type="scientific">Trypanosoma brucei</name>
    <dbReference type="NCBI Taxonomy" id="5691"/>
    <lineage>
        <taxon>Eukaryota</taxon>
        <taxon>Discoba</taxon>
        <taxon>Euglenozoa</taxon>
        <taxon>Kinetoplastea</taxon>
        <taxon>Metakinetoplastina</taxon>
        <taxon>Trypanosomatida</taxon>
        <taxon>Trypanosomatidae</taxon>
        <taxon>Trypanosoma</taxon>
    </lineage>
</organism>
<dbReference type="AlphaFoldDB" id="A0A1J0RCQ8"/>
<evidence type="ECO:0000256" key="10">
    <source>
        <dbReference type="SAM" id="MobiDB-lite"/>
    </source>
</evidence>
<feature type="compositionally biased region" description="Low complexity" evidence="10">
    <location>
        <begin position="218"/>
        <end position="229"/>
    </location>
</feature>
<dbReference type="InterPro" id="IPR019609">
    <property type="entry name" value="Variant_surf_glycoprt_trypan_C"/>
</dbReference>
<evidence type="ECO:0000256" key="1">
    <source>
        <dbReference type="ARBA" id="ARBA00002523"/>
    </source>
</evidence>
<keyword evidence="4" id="KW-0336">GPI-anchor</keyword>
<feature type="domain" description="Trypanosome variant surface glycoprotein C-terminal" evidence="11">
    <location>
        <begin position="189"/>
        <end position="266"/>
    </location>
</feature>
<sequence>MCLCARDSTSSKQFCGFAVKGCDGGAWNACTDSQQETAYNAIITGCGKAPRQPVSPEAIQQALGAFLAKIKSDATQDSTSKAAVFLGTPDSNECKESASKLCVDYSAQAQEEGGIQGLYWYKEMLAAAEKIKEVKQAINQISKLETELINLEDRAALLYSLIASAATPAQPQEAANTEPKAQRSATDDCKSPAETADQCPSASCIYNTTTKECKPKPGTENTAAETGEAATEEEATTGCARDGTDRTACENDKTGDKQNCAWRKGKDNEDDKNKGK</sequence>
<evidence type="ECO:0000256" key="7">
    <source>
        <dbReference type="ARBA" id="ARBA00023180"/>
    </source>
</evidence>
<evidence type="ECO:0000256" key="9">
    <source>
        <dbReference type="SAM" id="Coils"/>
    </source>
</evidence>
<keyword evidence="9" id="KW-0175">Coiled coil</keyword>
<keyword evidence="5" id="KW-0732">Signal</keyword>
<feature type="domain" description="Trypanosome variant surface glycoprotein B-type N-terminal" evidence="12">
    <location>
        <begin position="1"/>
        <end position="148"/>
    </location>
</feature>
<evidence type="ECO:0000256" key="8">
    <source>
        <dbReference type="ARBA" id="ARBA00023288"/>
    </source>
</evidence>
<evidence type="ECO:0000256" key="3">
    <source>
        <dbReference type="ARBA" id="ARBA00022475"/>
    </source>
</evidence>
<evidence type="ECO:0000256" key="2">
    <source>
        <dbReference type="ARBA" id="ARBA00004609"/>
    </source>
</evidence>
<feature type="region of interest" description="Disordered" evidence="10">
    <location>
        <begin position="167"/>
        <end position="198"/>
    </location>
</feature>
<evidence type="ECO:0000256" key="4">
    <source>
        <dbReference type="ARBA" id="ARBA00022622"/>
    </source>
</evidence>
<comment type="subcellular location">
    <subcellularLocation>
        <location evidence="2">Cell membrane</location>
        <topology evidence="2">Lipid-anchor</topology>
        <topology evidence="2">GPI-anchor</topology>
    </subcellularLocation>
</comment>
<evidence type="ECO:0000259" key="11">
    <source>
        <dbReference type="Pfam" id="PF10659"/>
    </source>
</evidence>
<feature type="compositionally biased region" description="Basic and acidic residues" evidence="10">
    <location>
        <begin position="264"/>
        <end position="276"/>
    </location>
</feature>
<dbReference type="GO" id="GO:0098552">
    <property type="term" value="C:side of membrane"/>
    <property type="evidence" value="ECO:0007669"/>
    <property type="project" value="UniProtKB-KW"/>
</dbReference>
<keyword evidence="3" id="KW-1003">Cell membrane</keyword>
<protein>
    <submittedName>
        <fullName evidence="13">Variant surface glycoprotein 1125.5602</fullName>
    </submittedName>
</protein>
<reference evidence="13" key="1">
    <citation type="submission" date="2016-08" db="EMBL/GenBank/DDBJ databases">
        <title>VSG repertoire of Trypanosoma brucei EATRO 1125.</title>
        <authorList>
            <person name="Cross G.A."/>
        </authorList>
    </citation>
    <scope>NUCLEOTIDE SEQUENCE</scope>
    <source>
        <strain evidence="13">EATRO 1125</strain>
    </source>
</reference>
<name>A0A1J0RCQ8_9TRYP</name>
<dbReference type="EMBL" id="KX701701">
    <property type="protein sequence ID" value="APD75657.1"/>
    <property type="molecule type" value="Genomic_DNA"/>
</dbReference>
<accession>A0A1J0RCQ8</accession>
<evidence type="ECO:0000259" key="12">
    <source>
        <dbReference type="Pfam" id="PF13206"/>
    </source>
</evidence>
<evidence type="ECO:0000256" key="6">
    <source>
        <dbReference type="ARBA" id="ARBA00023136"/>
    </source>
</evidence>
<keyword evidence="7" id="KW-0325">Glycoprotein</keyword>